<feature type="compositionally biased region" description="Polar residues" evidence="1">
    <location>
        <begin position="588"/>
        <end position="608"/>
    </location>
</feature>
<feature type="region of interest" description="Disordered" evidence="1">
    <location>
        <begin position="686"/>
        <end position="711"/>
    </location>
</feature>
<dbReference type="RefSeq" id="XP_002112401.1">
    <property type="nucleotide sequence ID" value="XM_002112365.1"/>
</dbReference>
<dbReference type="PhylomeDB" id="B3RXZ1"/>
<feature type="compositionally biased region" description="Basic and acidic residues" evidence="1">
    <location>
        <begin position="452"/>
        <end position="462"/>
    </location>
</feature>
<dbReference type="GeneID" id="6754047"/>
<feature type="compositionally biased region" description="Low complexity" evidence="1">
    <location>
        <begin position="698"/>
        <end position="711"/>
    </location>
</feature>
<sequence length="850" mass="94814">MENLKSIDKRFGQPVRTFTTFNQTADKLYLNPKVSPVNALSSPVIYQHSSLQKDRRPKNYMAASTERADTGYHQHHLCDDNVDNCTKRDFNNASKNKQIRLGNHSSNKSMQQGKQFDANGKGPIPSGLNESKATKFSYKMSRDDSESTYNDALKGTARCDTDGIEHSYGYGNHKPYTVASSKATTAVRNDTENRKALRAKQHQRVHIQSHNITYANDAKSENSKNEQIANLSKSLDVGTRVRCGNLDESSYREGNHNHNLQSKKSDSGVSQANSRKTHSICDKKNSKGAPGMSHPKVSSTNNKTSMSAILKEKCELLMSKNNLLPRSNSMDGAKEPIVHTDCKKPSQSVEFLHQVSRSEFPITFRKESKEQNSNKYPSSESLKTAELRPSITRKLNDTNTSTTTTKRMVKFASDRYSTSHVQLKKSQSVDSQLDYNDSSHYCYESSRPCKDENFYESKDQPNPRRVPPNYNGKVSSSNKMKNRYEAGPAAHNSQSDNDNYISESDFDHSSNGFKSSKFLGSNTSDCFEGLRFENQSTPWYQEIAELSYCLPSNKKSNADVNESSYNHNRKVNKKPVIGNTESKHSIIPSASGNQSQNSDDYHDNSSVCTKDLGHDSGIDSSASYPQKFILHYHDTENSVSHICDGPREDTGKGKSYYTDYEGPSHTQVTATFAVDKSRNWVGKDCTEVSHSNSRHKSTNSPQDDTSSTDSTLATSDKILSCNNNQNFYPIKNRENSFDSLTHYSKTSASTSGSKSSRKRISYLFEDKVERKSVTGSNSGGSSSTEGRGISSSIKRDRRRSSRNQLTYIAVDEKSKKVANRSNVRSTALECATSKSKRKGKGKLSSTCKVS</sequence>
<keyword evidence="3" id="KW-1185">Reference proteome</keyword>
<feature type="compositionally biased region" description="Polar residues" evidence="1">
    <location>
        <begin position="103"/>
        <end position="114"/>
    </location>
</feature>
<gene>
    <name evidence="2" type="ORF">TRIADDRAFT_56380</name>
</gene>
<dbReference type="AlphaFoldDB" id="B3RXZ1"/>
<evidence type="ECO:0000313" key="2">
    <source>
        <dbReference type="EMBL" id="EDV24511.1"/>
    </source>
</evidence>
<feature type="compositionally biased region" description="Low complexity" evidence="1">
    <location>
        <begin position="773"/>
        <end position="792"/>
    </location>
</feature>
<dbReference type="CTD" id="6754047"/>
<feature type="compositionally biased region" description="Polar residues" evidence="1">
    <location>
        <begin position="257"/>
        <end position="274"/>
    </location>
</feature>
<reference evidence="2 3" key="1">
    <citation type="journal article" date="2008" name="Nature">
        <title>The Trichoplax genome and the nature of placozoans.</title>
        <authorList>
            <person name="Srivastava M."/>
            <person name="Begovic E."/>
            <person name="Chapman J."/>
            <person name="Putnam N.H."/>
            <person name="Hellsten U."/>
            <person name="Kawashima T."/>
            <person name="Kuo A."/>
            <person name="Mitros T."/>
            <person name="Salamov A."/>
            <person name="Carpenter M.L."/>
            <person name="Signorovitch A.Y."/>
            <person name="Moreno M.A."/>
            <person name="Kamm K."/>
            <person name="Grimwood J."/>
            <person name="Schmutz J."/>
            <person name="Shapiro H."/>
            <person name="Grigoriev I.V."/>
            <person name="Buss L.W."/>
            <person name="Schierwater B."/>
            <person name="Dellaporta S.L."/>
            <person name="Rokhsar D.S."/>
        </authorList>
    </citation>
    <scope>NUCLEOTIDE SEQUENCE [LARGE SCALE GENOMIC DNA]</scope>
    <source>
        <strain evidence="2 3">Grell-BS-1999</strain>
    </source>
</reference>
<feature type="region of interest" description="Disordered" evidence="1">
    <location>
        <begin position="366"/>
        <end position="403"/>
    </location>
</feature>
<feature type="region of interest" description="Disordered" evidence="1">
    <location>
        <begin position="771"/>
        <end position="807"/>
    </location>
</feature>
<dbReference type="KEGG" id="tad:TRIADDRAFT_56380"/>
<evidence type="ECO:0000256" key="1">
    <source>
        <dbReference type="SAM" id="MobiDB-lite"/>
    </source>
</evidence>
<proteinExistence type="predicted"/>
<evidence type="ECO:0000313" key="3">
    <source>
        <dbReference type="Proteomes" id="UP000009022"/>
    </source>
</evidence>
<accession>B3RXZ1</accession>
<feature type="region of interest" description="Disordered" evidence="1">
    <location>
        <begin position="247"/>
        <end position="303"/>
    </location>
</feature>
<dbReference type="InParanoid" id="B3RXZ1"/>
<organism evidence="2 3">
    <name type="scientific">Trichoplax adhaerens</name>
    <name type="common">Trichoplax reptans</name>
    <dbReference type="NCBI Taxonomy" id="10228"/>
    <lineage>
        <taxon>Eukaryota</taxon>
        <taxon>Metazoa</taxon>
        <taxon>Placozoa</taxon>
        <taxon>Uniplacotomia</taxon>
        <taxon>Trichoplacea</taxon>
        <taxon>Trichoplacidae</taxon>
        <taxon>Trichoplax</taxon>
    </lineage>
</organism>
<name>B3RXZ1_TRIAD</name>
<feature type="region of interest" description="Disordered" evidence="1">
    <location>
        <begin position="583"/>
        <end position="608"/>
    </location>
</feature>
<protein>
    <submittedName>
        <fullName evidence="2">Uncharacterized protein</fullName>
    </submittedName>
</protein>
<dbReference type="Proteomes" id="UP000009022">
    <property type="component" value="Unassembled WGS sequence"/>
</dbReference>
<feature type="region of interest" description="Disordered" evidence="1">
    <location>
        <begin position="452"/>
        <end position="479"/>
    </location>
</feature>
<dbReference type="HOGENOM" id="CLU_335664_0_0_1"/>
<feature type="compositionally biased region" description="Polar residues" evidence="1">
    <location>
        <begin position="373"/>
        <end position="382"/>
    </location>
</feature>
<feature type="region of interest" description="Disordered" evidence="1">
    <location>
        <begin position="829"/>
        <end position="850"/>
    </location>
</feature>
<dbReference type="EMBL" id="DS985245">
    <property type="protein sequence ID" value="EDV24511.1"/>
    <property type="molecule type" value="Genomic_DNA"/>
</dbReference>
<feature type="region of interest" description="Disordered" evidence="1">
    <location>
        <begin position="96"/>
        <end position="130"/>
    </location>
</feature>